<sequence length="68" mass="7701">MQALYQQRFLVLLAPMDDKARWEQARFGEPRRKPTGHIATTQPNRMVKQASNRGSNRSDASSKSLEAA</sequence>
<organism evidence="2 3">
    <name type="scientific">Iodidimonas gelatinilytica</name>
    <dbReference type="NCBI Taxonomy" id="1236966"/>
    <lineage>
        <taxon>Bacteria</taxon>
        <taxon>Pseudomonadati</taxon>
        <taxon>Pseudomonadota</taxon>
        <taxon>Alphaproteobacteria</taxon>
        <taxon>Iodidimonadales</taxon>
        <taxon>Iodidimonadaceae</taxon>
        <taxon>Iodidimonas</taxon>
    </lineage>
</organism>
<feature type="region of interest" description="Disordered" evidence="1">
    <location>
        <begin position="24"/>
        <end position="68"/>
    </location>
</feature>
<dbReference type="Proteomes" id="UP000325187">
    <property type="component" value="Unassembled WGS sequence"/>
</dbReference>
<proteinExistence type="predicted"/>
<protein>
    <submittedName>
        <fullName evidence="2">Uncharacterized protein</fullName>
    </submittedName>
</protein>
<accession>A0A5A7N064</accession>
<comment type="caution">
    <text evidence="2">The sequence shown here is derived from an EMBL/GenBank/DDBJ whole genome shotgun (WGS) entry which is preliminary data.</text>
</comment>
<dbReference type="AlphaFoldDB" id="A0A5A7N064"/>
<reference evidence="2 3" key="1">
    <citation type="submission" date="2019-09" db="EMBL/GenBank/DDBJ databases">
        <title>NBRP : Genome information of microbial organism related human and environment.</title>
        <authorList>
            <person name="Hattori M."/>
            <person name="Oshima K."/>
            <person name="Inaba H."/>
            <person name="Suda W."/>
            <person name="Sakamoto M."/>
            <person name="Iino T."/>
            <person name="Kitahara M."/>
            <person name="Oshida Y."/>
            <person name="Iida T."/>
            <person name="Kudo T."/>
            <person name="Itoh T."/>
            <person name="Ohkuma M."/>
        </authorList>
    </citation>
    <scope>NUCLEOTIDE SEQUENCE [LARGE SCALE GENOMIC DNA]</scope>
    <source>
        <strain evidence="2 3">Mie-1</strain>
    </source>
</reference>
<name>A0A5A7N064_9PROT</name>
<keyword evidence="3" id="KW-1185">Reference proteome</keyword>
<feature type="compositionally biased region" description="Polar residues" evidence="1">
    <location>
        <begin position="38"/>
        <end position="68"/>
    </location>
</feature>
<dbReference type="EMBL" id="BKCM01000008">
    <property type="protein sequence ID" value="GER01075.1"/>
    <property type="molecule type" value="Genomic_DNA"/>
</dbReference>
<gene>
    <name evidence="2" type="ORF">JCM17845_16980</name>
</gene>
<evidence type="ECO:0000256" key="1">
    <source>
        <dbReference type="SAM" id="MobiDB-lite"/>
    </source>
</evidence>
<evidence type="ECO:0000313" key="3">
    <source>
        <dbReference type="Proteomes" id="UP000325187"/>
    </source>
</evidence>
<evidence type="ECO:0000313" key="2">
    <source>
        <dbReference type="EMBL" id="GER01075.1"/>
    </source>
</evidence>